<proteinExistence type="predicted"/>
<accession>A0A317V457</accession>
<feature type="region of interest" description="Disordered" evidence="1">
    <location>
        <begin position="57"/>
        <end position="86"/>
    </location>
</feature>
<gene>
    <name evidence="2" type="ORF">BO94DRAFT_590849</name>
</gene>
<sequence>MTTCGRPQQTGLRSNVECIADLTRPGKEAAYRPFPLPSPCEAAERSCRASLAVSLQPGPAVGRPPASHAAPPTRSGITRNSSRSTALAYRPTTVQKPAICQVLARYISPMYNRL</sequence>
<dbReference type="RefSeq" id="XP_025461931.1">
    <property type="nucleotide sequence ID" value="XM_025616067.1"/>
</dbReference>
<evidence type="ECO:0000256" key="1">
    <source>
        <dbReference type="SAM" id="MobiDB-lite"/>
    </source>
</evidence>
<protein>
    <submittedName>
        <fullName evidence="2">Uncharacterized protein</fullName>
    </submittedName>
</protein>
<dbReference type="EMBL" id="MSFK01000047">
    <property type="protein sequence ID" value="PWY67582.1"/>
    <property type="molecule type" value="Genomic_DNA"/>
</dbReference>
<evidence type="ECO:0000313" key="3">
    <source>
        <dbReference type="Proteomes" id="UP000246702"/>
    </source>
</evidence>
<dbReference type="AlphaFoldDB" id="A0A317V457"/>
<keyword evidence="3" id="KW-1185">Reference proteome</keyword>
<dbReference type="Proteomes" id="UP000246702">
    <property type="component" value="Unassembled WGS sequence"/>
</dbReference>
<evidence type="ECO:0000313" key="2">
    <source>
        <dbReference type="EMBL" id="PWY67582.1"/>
    </source>
</evidence>
<comment type="caution">
    <text evidence="2">The sequence shown here is derived from an EMBL/GenBank/DDBJ whole genome shotgun (WGS) entry which is preliminary data.</text>
</comment>
<name>A0A317V457_9EURO</name>
<reference evidence="2 3" key="1">
    <citation type="submission" date="2016-12" db="EMBL/GenBank/DDBJ databases">
        <title>The genomes of Aspergillus section Nigri reveals drivers in fungal speciation.</title>
        <authorList>
            <consortium name="DOE Joint Genome Institute"/>
            <person name="Vesth T.C."/>
            <person name="Nybo J."/>
            <person name="Theobald S."/>
            <person name="Brandl J."/>
            <person name="Frisvad J.C."/>
            <person name="Nielsen K.F."/>
            <person name="Lyhne E.K."/>
            <person name="Kogle M.E."/>
            <person name="Kuo A."/>
            <person name="Riley R."/>
            <person name="Clum A."/>
            <person name="Nolan M."/>
            <person name="Lipzen A."/>
            <person name="Salamov A."/>
            <person name="Henrissat B."/>
            <person name="Wiebenga A."/>
            <person name="De Vries R.P."/>
            <person name="Grigoriev I.V."/>
            <person name="Mortensen U.H."/>
            <person name="Andersen M.R."/>
            <person name="Baker S.E."/>
        </authorList>
    </citation>
    <scope>NUCLEOTIDE SEQUENCE [LARGE SCALE GENOMIC DNA]</scope>
    <source>
        <strain evidence="2 3">CBS 115572</strain>
    </source>
</reference>
<feature type="compositionally biased region" description="Polar residues" evidence="1">
    <location>
        <begin position="75"/>
        <end position="85"/>
    </location>
</feature>
<dbReference type="GeneID" id="37118210"/>
<organism evidence="2 3">
    <name type="scientific">Aspergillus sclerotioniger CBS 115572</name>
    <dbReference type="NCBI Taxonomy" id="1450535"/>
    <lineage>
        <taxon>Eukaryota</taxon>
        <taxon>Fungi</taxon>
        <taxon>Dikarya</taxon>
        <taxon>Ascomycota</taxon>
        <taxon>Pezizomycotina</taxon>
        <taxon>Eurotiomycetes</taxon>
        <taxon>Eurotiomycetidae</taxon>
        <taxon>Eurotiales</taxon>
        <taxon>Aspergillaceae</taxon>
        <taxon>Aspergillus</taxon>
        <taxon>Aspergillus subgen. Circumdati</taxon>
    </lineage>
</organism>